<gene>
    <name evidence="2" type="ORF">RB2654_21263</name>
</gene>
<proteinExistence type="predicted"/>
<evidence type="ECO:0000313" key="3">
    <source>
        <dbReference type="Proteomes" id="UP000002931"/>
    </source>
</evidence>
<organism evidence="2 3">
    <name type="scientific">Maritimibacter alkaliphilus HTCC2654</name>
    <dbReference type="NCBI Taxonomy" id="314271"/>
    <lineage>
        <taxon>Bacteria</taxon>
        <taxon>Pseudomonadati</taxon>
        <taxon>Pseudomonadota</taxon>
        <taxon>Alphaproteobacteria</taxon>
        <taxon>Rhodobacterales</taxon>
        <taxon>Roseobacteraceae</taxon>
        <taxon>Maritimibacter</taxon>
    </lineage>
</organism>
<evidence type="ECO:0000313" key="2">
    <source>
        <dbReference type="EMBL" id="EAQ11171.1"/>
    </source>
</evidence>
<accession>A3VKK0</accession>
<dbReference type="AlphaFoldDB" id="A3VKK0"/>
<dbReference type="eggNOG" id="ENOG50333WC">
    <property type="taxonomic scope" value="Bacteria"/>
</dbReference>
<name>A3VKK0_9RHOB</name>
<sequence length="96" mass="10546">MMAVALPCVAETVNVKYWGAADLDEYACTDTQSSFVHRICFNGDEAHVVVLLNSTYYAYCNVDAATVRNWLNSSSKGRFYNANIKNSGSGGRFSCN</sequence>
<protein>
    <recommendedName>
        <fullName evidence="1">KTSC domain-containing protein</fullName>
    </recommendedName>
</protein>
<keyword evidence="3" id="KW-1185">Reference proteome</keyword>
<dbReference type="HOGENOM" id="CLU_165952_0_0_5"/>
<dbReference type="Proteomes" id="UP000002931">
    <property type="component" value="Unassembled WGS sequence"/>
</dbReference>
<evidence type="ECO:0000259" key="1">
    <source>
        <dbReference type="Pfam" id="PF13619"/>
    </source>
</evidence>
<reference evidence="2 3" key="1">
    <citation type="journal article" date="2010" name="J. Bacteriol.">
        <title>Genome sequences of Pelagibaca bermudensis HTCC2601T and Maritimibacter alkaliphilus HTCC2654T, the type strains of two marine Roseobacter genera.</title>
        <authorList>
            <person name="Thrash J.C."/>
            <person name="Cho J.C."/>
            <person name="Ferriera S."/>
            <person name="Johnson J."/>
            <person name="Vergin K.L."/>
            <person name="Giovannoni S.J."/>
        </authorList>
    </citation>
    <scope>NUCLEOTIDE SEQUENCE [LARGE SCALE GENOMIC DNA]</scope>
    <source>
        <strain evidence="2 3">HTCC2654</strain>
    </source>
</reference>
<feature type="domain" description="KTSC" evidence="1">
    <location>
        <begin position="32"/>
        <end position="86"/>
    </location>
</feature>
<comment type="caution">
    <text evidence="2">The sequence shown here is derived from an EMBL/GenBank/DDBJ whole genome shotgun (WGS) entry which is preliminary data.</text>
</comment>
<dbReference type="Pfam" id="PF13619">
    <property type="entry name" value="KTSC"/>
    <property type="match status" value="1"/>
</dbReference>
<dbReference type="EMBL" id="AAMT01000018">
    <property type="protein sequence ID" value="EAQ11171.1"/>
    <property type="molecule type" value="Genomic_DNA"/>
</dbReference>
<dbReference type="InterPro" id="IPR025309">
    <property type="entry name" value="KTSC_dom"/>
</dbReference>